<dbReference type="EMBL" id="CAKXYY010000014">
    <property type="protein sequence ID" value="CAH2354163.1"/>
    <property type="molecule type" value="Genomic_DNA"/>
</dbReference>
<dbReference type="GO" id="GO:0019722">
    <property type="term" value="P:calcium-mediated signaling"/>
    <property type="evidence" value="ECO:0007669"/>
    <property type="project" value="InterPro"/>
</dbReference>
<dbReference type="OrthoDB" id="17212at2759"/>
<keyword evidence="4" id="KW-1185">Reference proteome</keyword>
<organism evidence="3 4">
    <name type="scientific">[Candida] railenensis</name>
    <dbReference type="NCBI Taxonomy" id="45579"/>
    <lineage>
        <taxon>Eukaryota</taxon>
        <taxon>Fungi</taxon>
        <taxon>Dikarya</taxon>
        <taxon>Ascomycota</taxon>
        <taxon>Saccharomycotina</taxon>
        <taxon>Pichiomycetes</taxon>
        <taxon>Debaryomycetaceae</taxon>
        <taxon>Kurtzmaniella</taxon>
    </lineage>
</organism>
<dbReference type="PANTHER" id="PTHR10300">
    <property type="entry name" value="CALCIPRESSIN"/>
    <property type="match status" value="1"/>
</dbReference>
<reference evidence="3" key="1">
    <citation type="submission" date="2022-03" db="EMBL/GenBank/DDBJ databases">
        <authorList>
            <person name="Legras J.-L."/>
            <person name="Devillers H."/>
            <person name="Grondin C."/>
        </authorList>
    </citation>
    <scope>NUCLEOTIDE SEQUENCE</scope>
    <source>
        <strain evidence="3">CLIB 1423</strain>
    </source>
</reference>
<dbReference type="GO" id="GO:0005737">
    <property type="term" value="C:cytoplasm"/>
    <property type="evidence" value="ECO:0007669"/>
    <property type="project" value="TreeGrafter"/>
</dbReference>
<evidence type="ECO:0000313" key="3">
    <source>
        <dbReference type="EMBL" id="CAH2354163.1"/>
    </source>
</evidence>
<evidence type="ECO:0000313" key="4">
    <source>
        <dbReference type="Proteomes" id="UP000837801"/>
    </source>
</evidence>
<dbReference type="Proteomes" id="UP000837801">
    <property type="component" value="Unassembled WGS sequence"/>
</dbReference>
<evidence type="ECO:0000256" key="2">
    <source>
        <dbReference type="SAM" id="MobiDB-lite"/>
    </source>
</evidence>
<gene>
    <name evidence="3" type="ORF">CLIB1423_14S03510</name>
</gene>
<dbReference type="InterPro" id="IPR006931">
    <property type="entry name" value="Calcipressin"/>
</dbReference>
<protein>
    <submittedName>
        <fullName evidence="3">Calcipressin-like protein</fullName>
    </submittedName>
</protein>
<proteinExistence type="inferred from homology"/>
<dbReference type="GO" id="GO:0008597">
    <property type="term" value="F:calcium-dependent protein serine/threonine phosphatase regulator activity"/>
    <property type="evidence" value="ECO:0007669"/>
    <property type="project" value="TreeGrafter"/>
</dbReference>
<dbReference type="PANTHER" id="PTHR10300:SF14">
    <property type="entry name" value="PROTEIN SARAH"/>
    <property type="match status" value="1"/>
</dbReference>
<feature type="region of interest" description="Disordered" evidence="2">
    <location>
        <begin position="157"/>
        <end position="183"/>
    </location>
</feature>
<dbReference type="Pfam" id="PF04847">
    <property type="entry name" value="Calcipressin"/>
    <property type="match status" value="1"/>
</dbReference>
<comment type="caution">
    <text evidence="3">The sequence shown here is derived from an EMBL/GenBank/DDBJ whole genome shotgun (WGS) entry which is preliminary data.</text>
</comment>
<dbReference type="AlphaFoldDB" id="A0A9P0W014"/>
<comment type="similarity">
    <text evidence="1">Belongs to the RCAN family.</text>
</comment>
<sequence>MSRSPTDTLILTGLEEDLLNDPKPIIQFLAQKKREIEFITLPKFGRILLLCASKIEAEITYQDLKDSNYGTQFNISYSIKDNDTLIRSTATTSDEFVEYLELPSEHGSKRFLISPPLSPPPEWDHWQKAEEGPSKQTLHSAEELSHLLWERLGHRDESEDRVRKYEPEDNDPQKTTNKQESVVHDLKVDPEVLFRDIDNGVPAIILDSVKTNNETTPKRIVCKTAMPPPLE</sequence>
<accession>A0A9P0W014</accession>
<name>A0A9P0W014_9ASCO</name>
<evidence type="ECO:0000256" key="1">
    <source>
        <dbReference type="ARBA" id="ARBA00008209"/>
    </source>
</evidence>
<dbReference type="GO" id="GO:0005634">
    <property type="term" value="C:nucleus"/>
    <property type="evidence" value="ECO:0007669"/>
    <property type="project" value="TreeGrafter"/>
</dbReference>
<feature type="compositionally biased region" description="Basic and acidic residues" evidence="2">
    <location>
        <begin position="157"/>
        <end position="167"/>
    </location>
</feature>